<evidence type="ECO:0000256" key="1">
    <source>
        <dbReference type="SAM" id="MobiDB-lite"/>
    </source>
</evidence>
<feature type="compositionally biased region" description="Basic and acidic residues" evidence="1">
    <location>
        <begin position="395"/>
        <end position="439"/>
    </location>
</feature>
<sequence>MILSLIAPGGALIATLVMNGGVFSPQDVTRSPRKTIGSVKLCQEDDYELALSMTPRSKNRQSDKRRPPQDQAAEPELSNSTGLRVVLHVDGSLGADKTYPCLTKSEISDKLPCTLRAQQCKGRIEVRVYRILTPLKSTSKKALDRWDPKTRWKEGAWHTFVFNYTTSKHAKDKDGPEACCTCLSLEAQEQAVTDWARLQQVKDEHKATILRKCGIEENLTDEEEFQWETDQRHQREEAERRERQAARERALRAQEERKREEREAADRKHVQGLERQFEKTRQEIQTAQVSLERREQELGRREESLSQRERECTQREQESVRLRQKLGRLQRVLERQQRGSDERDLEYQERTRSLDQRERAIDLRLERVQERMVENEDVKPRIGKVEEEVPGDAEVPSRVDERVDTRVDGGRDPVSEPSNVEDRLARLEEQLARLVDSGRDGASSSSRPSRKRARREDDDDALA</sequence>
<organism evidence="2 3">
    <name type="scientific">Filobasidium floriforme</name>
    <dbReference type="NCBI Taxonomy" id="5210"/>
    <lineage>
        <taxon>Eukaryota</taxon>
        <taxon>Fungi</taxon>
        <taxon>Dikarya</taxon>
        <taxon>Basidiomycota</taxon>
        <taxon>Agaricomycotina</taxon>
        <taxon>Tremellomycetes</taxon>
        <taxon>Filobasidiales</taxon>
        <taxon>Filobasidiaceae</taxon>
        <taxon>Filobasidium</taxon>
    </lineage>
</organism>
<feature type="region of interest" description="Disordered" evidence="1">
    <location>
        <begin position="53"/>
        <end position="78"/>
    </location>
</feature>
<keyword evidence="3" id="KW-1185">Reference proteome</keyword>
<feature type="compositionally biased region" description="Basic and acidic residues" evidence="1">
    <location>
        <begin position="373"/>
        <end position="387"/>
    </location>
</feature>
<proteinExistence type="predicted"/>
<dbReference type="Proteomes" id="UP000812966">
    <property type="component" value="Unassembled WGS sequence"/>
</dbReference>
<gene>
    <name evidence="2" type="ORF">FFLO_05037</name>
</gene>
<feature type="region of interest" description="Disordered" evidence="1">
    <location>
        <begin position="332"/>
        <end position="359"/>
    </location>
</feature>
<dbReference type="EMBL" id="JABELV010000118">
    <property type="protein sequence ID" value="KAG7530438.1"/>
    <property type="molecule type" value="Genomic_DNA"/>
</dbReference>
<protein>
    <submittedName>
        <fullName evidence="2">Uncharacterized protein</fullName>
    </submittedName>
</protein>
<feature type="region of interest" description="Disordered" evidence="1">
    <location>
        <begin position="224"/>
        <end position="318"/>
    </location>
</feature>
<feature type="compositionally biased region" description="Basic and acidic residues" evidence="1">
    <location>
        <begin position="229"/>
        <end position="282"/>
    </location>
</feature>
<evidence type="ECO:0000313" key="2">
    <source>
        <dbReference type="EMBL" id="KAG7530438.1"/>
    </source>
</evidence>
<evidence type="ECO:0000313" key="3">
    <source>
        <dbReference type="Proteomes" id="UP000812966"/>
    </source>
</evidence>
<feature type="compositionally biased region" description="Basic and acidic residues" evidence="1">
    <location>
        <begin position="291"/>
        <end position="318"/>
    </location>
</feature>
<name>A0A8K0JI35_9TREE</name>
<accession>A0A8K0JI35</accession>
<feature type="region of interest" description="Disordered" evidence="1">
    <location>
        <begin position="373"/>
        <end position="463"/>
    </location>
</feature>
<reference evidence="2" key="1">
    <citation type="submission" date="2020-04" db="EMBL/GenBank/DDBJ databases">
        <title>Analysis of mating type loci in Filobasidium floriforme.</title>
        <authorList>
            <person name="Nowrousian M."/>
        </authorList>
    </citation>
    <scope>NUCLEOTIDE SEQUENCE</scope>
    <source>
        <strain evidence="2">CBS 6242</strain>
    </source>
</reference>
<dbReference type="AlphaFoldDB" id="A0A8K0JI35"/>
<comment type="caution">
    <text evidence="2">The sequence shown here is derived from an EMBL/GenBank/DDBJ whole genome shotgun (WGS) entry which is preliminary data.</text>
</comment>